<gene>
    <name evidence="7" type="ORF">DICVIV_13298</name>
</gene>
<keyword evidence="8" id="KW-1185">Reference proteome</keyword>
<dbReference type="Proteomes" id="UP000053766">
    <property type="component" value="Unassembled WGS sequence"/>
</dbReference>
<dbReference type="GO" id="GO:0004383">
    <property type="term" value="F:guanylate cyclase activity"/>
    <property type="evidence" value="ECO:0007669"/>
    <property type="project" value="UniProtKB-EC"/>
</dbReference>
<evidence type="ECO:0000256" key="5">
    <source>
        <dbReference type="ARBA" id="ARBA00023293"/>
    </source>
</evidence>
<evidence type="ECO:0000313" key="8">
    <source>
        <dbReference type="Proteomes" id="UP000053766"/>
    </source>
</evidence>
<dbReference type="PROSITE" id="PS50011">
    <property type="entry name" value="PROTEIN_KINASE_DOM"/>
    <property type="match status" value="1"/>
</dbReference>
<dbReference type="GO" id="GO:0005524">
    <property type="term" value="F:ATP binding"/>
    <property type="evidence" value="ECO:0007669"/>
    <property type="project" value="InterPro"/>
</dbReference>
<organism evidence="7 8">
    <name type="scientific">Dictyocaulus viviparus</name>
    <name type="common">Bovine lungworm</name>
    <dbReference type="NCBI Taxonomy" id="29172"/>
    <lineage>
        <taxon>Eukaryota</taxon>
        <taxon>Metazoa</taxon>
        <taxon>Ecdysozoa</taxon>
        <taxon>Nematoda</taxon>
        <taxon>Chromadorea</taxon>
        <taxon>Rhabditida</taxon>
        <taxon>Rhabditina</taxon>
        <taxon>Rhabditomorpha</taxon>
        <taxon>Strongyloidea</taxon>
        <taxon>Metastrongylidae</taxon>
        <taxon>Dictyocaulus</taxon>
    </lineage>
</organism>
<reference evidence="8" key="2">
    <citation type="journal article" date="2016" name="Sci. Rep.">
        <title>Dictyocaulus viviparus genome, variome and transcriptome elucidate lungworm biology and support future intervention.</title>
        <authorList>
            <person name="McNulty S.N."/>
            <person name="Strube C."/>
            <person name="Rosa B.A."/>
            <person name="Martin J.C."/>
            <person name="Tyagi R."/>
            <person name="Choi Y.J."/>
            <person name="Wang Q."/>
            <person name="Hallsworth Pepin K."/>
            <person name="Zhang X."/>
            <person name="Ozersky P."/>
            <person name="Wilson R.K."/>
            <person name="Sternberg P.W."/>
            <person name="Gasser R.B."/>
            <person name="Mitreva M."/>
        </authorList>
    </citation>
    <scope>NUCLEOTIDE SEQUENCE [LARGE SCALE GENOMIC DNA]</scope>
    <source>
        <strain evidence="8">HannoverDv2000</strain>
    </source>
</reference>
<name>A0A0D8XEA2_DICVI</name>
<accession>A0A0D8XEA2</accession>
<keyword evidence="4" id="KW-0456">Lyase</keyword>
<keyword evidence="5" id="KW-0141">cGMP biosynthesis</keyword>
<dbReference type="InterPro" id="IPR011009">
    <property type="entry name" value="Kinase-like_dom_sf"/>
</dbReference>
<keyword evidence="3" id="KW-0547">Nucleotide-binding</keyword>
<evidence type="ECO:0000259" key="6">
    <source>
        <dbReference type="PROSITE" id="PS50011"/>
    </source>
</evidence>
<feature type="domain" description="Protein kinase" evidence="6">
    <location>
        <begin position="1"/>
        <end position="105"/>
    </location>
</feature>
<dbReference type="InterPro" id="IPR050401">
    <property type="entry name" value="Cyclic_nucleotide_synthase"/>
</dbReference>
<evidence type="ECO:0000256" key="1">
    <source>
        <dbReference type="ARBA" id="ARBA00001436"/>
    </source>
</evidence>
<dbReference type="EC" id="4.6.1.2" evidence="2"/>
<dbReference type="OrthoDB" id="4062651at2759"/>
<proteinExistence type="predicted"/>
<dbReference type="Gene3D" id="1.10.510.10">
    <property type="entry name" value="Transferase(Phosphotransferase) domain 1"/>
    <property type="match status" value="1"/>
</dbReference>
<dbReference type="GO" id="GO:0004672">
    <property type="term" value="F:protein kinase activity"/>
    <property type="evidence" value="ECO:0007669"/>
    <property type="project" value="InterPro"/>
</dbReference>
<dbReference type="GO" id="GO:0004016">
    <property type="term" value="F:adenylate cyclase activity"/>
    <property type="evidence" value="ECO:0007669"/>
    <property type="project" value="TreeGrafter"/>
</dbReference>
<protein>
    <recommendedName>
        <fullName evidence="2">guanylate cyclase</fullName>
        <ecNumber evidence="2">4.6.1.2</ecNumber>
    </recommendedName>
</protein>
<reference evidence="7 8" key="1">
    <citation type="submission" date="2013-11" db="EMBL/GenBank/DDBJ databases">
        <title>Draft genome of the bovine lungworm Dictyocaulus viviparus.</title>
        <authorList>
            <person name="Mitreva M."/>
        </authorList>
    </citation>
    <scope>NUCLEOTIDE SEQUENCE [LARGE SCALE GENOMIC DNA]</scope>
    <source>
        <strain evidence="7 8">HannoverDv2000</strain>
    </source>
</reference>
<dbReference type="InterPro" id="IPR000719">
    <property type="entry name" value="Prot_kinase_dom"/>
</dbReference>
<dbReference type="GO" id="GO:0005886">
    <property type="term" value="C:plasma membrane"/>
    <property type="evidence" value="ECO:0007669"/>
    <property type="project" value="TreeGrafter"/>
</dbReference>
<evidence type="ECO:0000256" key="3">
    <source>
        <dbReference type="ARBA" id="ARBA00022741"/>
    </source>
</evidence>
<evidence type="ECO:0000313" key="7">
    <source>
        <dbReference type="EMBL" id="KJH40736.1"/>
    </source>
</evidence>
<dbReference type="PANTHER" id="PTHR11920:SF495">
    <property type="entry name" value="RECEPTOR-TYPE GUANYLATE CYCLASE GCY-7"/>
    <property type="match status" value="1"/>
</dbReference>
<sequence>MIGSKEGDIYSFAIICAEVVTKSWPWNLNNRKEDATEILYMVKKGGHPYTRPELMTDGEMEVNPSLIHLIRDCWTERPSERPTITMVRSQMNSMDSRNGNLMDYIFNILEKYASTLEEEVSETSERKS</sequence>
<comment type="catalytic activity">
    <reaction evidence="1">
        <text>GTP = 3',5'-cyclic GMP + diphosphate</text>
        <dbReference type="Rhea" id="RHEA:13665"/>
        <dbReference type="ChEBI" id="CHEBI:33019"/>
        <dbReference type="ChEBI" id="CHEBI:37565"/>
        <dbReference type="ChEBI" id="CHEBI:57746"/>
        <dbReference type="EC" id="4.6.1.2"/>
    </reaction>
</comment>
<dbReference type="SUPFAM" id="SSF56112">
    <property type="entry name" value="Protein kinase-like (PK-like)"/>
    <property type="match status" value="1"/>
</dbReference>
<dbReference type="Pfam" id="PF00069">
    <property type="entry name" value="Pkinase"/>
    <property type="match status" value="1"/>
</dbReference>
<dbReference type="PANTHER" id="PTHR11920">
    <property type="entry name" value="GUANYLYL CYCLASE"/>
    <property type="match status" value="1"/>
</dbReference>
<dbReference type="GO" id="GO:0007168">
    <property type="term" value="P:receptor guanylyl cyclase signaling pathway"/>
    <property type="evidence" value="ECO:0007669"/>
    <property type="project" value="TreeGrafter"/>
</dbReference>
<evidence type="ECO:0000256" key="4">
    <source>
        <dbReference type="ARBA" id="ARBA00023239"/>
    </source>
</evidence>
<dbReference type="EMBL" id="KN717031">
    <property type="protein sequence ID" value="KJH40736.1"/>
    <property type="molecule type" value="Genomic_DNA"/>
</dbReference>
<evidence type="ECO:0000256" key="2">
    <source>
        <dbReference type="ARBA" id="ARBA00012202"/>
    </source>
</evidence>
<dbReference type="AlphaFoldDB" id="A0A0D8XEA2"/>
<dbReference type="STRING" id="29172.A0A0D8XEA2"/>
<dbReference type="GO" id="GO:0001653">
    <property type="term" value="F:peptide receptor activity"/>
    <property type="evidence" value="ECO:0007669"/>
    <property type="project" value="TreeGrafter"/>
</dbReference>